<dbReference type="RefSeq" id="WP_182542397.1">
    <property type="nucleotide sequence ID" value="NZ_JACGWZ010000001.1"/>
</dbReference>
<keyword evidence="1" id="KW-0472">Membrane</keyword>
<comment type="caution">
    <text evidence="2">The sequence shown here is derived from an EMBL/GenBank/DDBJ whole genome shotgun (WGS) entry which is preliminary data.</text>
</comment>
<evidence type="ECO:0000256" key="1">
    <source>
        <dbReference type="SAM" id="Phobius"/>
    </source>
</evidence>
<name>A0A839DNC3_9PSEU</name>
<accession>A0A839DNC3</accession>
<keyword evidence="1" id="KW-0812">Transmembrane</keyword>
<dbReference type="Proteomes" id="UP000569329">
    <property type="component" value="Unassembled WGS sequence"/>
</dbReference>
<keyword evidence="3" id="KW-1185">Reference proteome</keyword>
<feature type="transmembrane region" description="Helical" evidence="1">
    <location>
        <begin position="12"/>
        <end position="32"/>
    </location>
</feature>
<keyword evidence="1" id="KW-1133">Transmembrane helix</keyword>
<protein>
    <submittedName>
        <fullName evidence="2">Uncharacterized protein</fullName>
    </submittedName>
</protein>
<dbReference type="EMBL" id="JACGWZ010000001">
    <property type="protein sequence ID" value="MBA8823004.1"/>
    <property type="molecule type" value="Genomic_DNA"/>
</dbReference>
<organism evidence="2 3">
    <name type="scientific">Halosaccharopolyspora lacisalsi</name>
    <dbReference type="NCBI Taxonomy" id="1000566"/>
    <lineage>
        <taxon>Bacteria</taxon>
        <taxon>Bacillati</taxon>
        <taxon>Actinomycetota</taxon>
        <taxon>Actinomycetes</taxon>
        <taxon>Pseudonocardiales</taxon>
        <taxon>Pseudonocardiaceae</taxon>
        <taxon>Halosaccharopolyspora</taxon>
    </lineage>
</organism>
<sequence length="150" mass="15712">MGRRRAAASVGLILPTLMVMGVVLVAASWWPLPGVYGREAGTLRSVSATVVESAPCGSSTAGDLLEMTVDGEKVRARYDGCGHSRGRQLRVRIPADPAGKFTALPAGSGEGNSGADLRTRLSWVLVTLAGVAGGGYSLMLRRWIFDRPSA</sequence>
<evidence type="ECO:0000313" key="2">
    <source>
        <dbReference type="EMBL" id="MBA8823004.1"/>
    </source>
</evidence>
<evidence type="ECO:0000313" key="3">
    <source>
        <dbReference type="Proteomes" id="UP000569329"/>
    </source>
</evidence>
<gene>
    <name evidence="2" type="ORF">FHX42_000333</name>
</gene>
<feature type="transmembrane region" description="Helical" evidence="1">
    <location>
        <begin position="121"/>
        <end position="140"/>
    </location>
</feature>
<proteinExistence type="predicted"/>
<dbReference type="AlphaFoldDB" id="A0A839DNC3"/>
<reference evidence="2 3" key="1">
    <citation type="submission" date="2020-07" db="EMBL/GenBank/DDBJ databases">
        <title>Sequencing the genomes of 1000 actinobacteria strains.</title>
        <authorList>
            <person name="Klenk H.-P."/>
        </authorList>
    </citation>
    <scope>NUCLEOTIDE SEQUENCE [LARGE SCALE GENOMIC DNA]</scope>
    <source>
        <strain evidence="2 3">DSM 45975</strain>
    </source>
</reference>